<proteinExistence type="predicted"/>
<gene>
    <name evidence="2" type="primary">Contig18190.g19335</name>
    <name evidence="2" type="ORF">STYLEM_10733</name>
</gene>
<evidence type="ECO:0000259" key="1">
    <source>
        <dbReference type="Pfam" id="PF13946"/>
    </source>
</evidence>
<evidence type="ECO:0000313" key="2">
    <source>
        <dbReference type="EMBL" id="CDW81709.1"/>
    </source>
</evidence>
<name>A0A078AHI4_STYLE</name>
<sequence length="114" mass="11974">MLQVWLTGHRPILLQCKLPINALFNNLFNHDADSAGLAYWIGQIENGTFTIGQAAIAILAGATGPDAACVTAKLVAANGFTSKMAASTSLQAAYSQANGNAFDLAKIWLAGRPR</sequence>
<dbReference type="InterPro" id="IPR025282">
    <property type="entry name" value="DUF4214"/>
</dbReference>
<dbReference type="InParanoid" id="A0A078AHI4"/>
<protein>
    <recommendedName>
        <fullName evidence="1">DUF4214 domain-containing protein</fullName>
    </recommendedName>
</protein>
<accession>A0A078AHI4</accession>
<keyword evidence="3" id="KW-1185">Reference proteome</keyword>
<organism evidence="2 3">
    <name type="scientific">Stylonychia lemnae</name>
    <name type="common">Ciliate</name>
    <dbReference type="NCBI Taxonomy" id="5949"/>
    <lineage>
        <taxon>Eukaryota</taxon>
        <taxon>Sar</taxon>
        <taxon>Alveolata</taxon>
        <taxon>Ciliophora</taxon>
        <taxon>Intramacronucleata</taxon>
        <taxon>Spirotrichea</taxon>
        <taxon>Stichotrichia</taxon>
        <taxon>Sporadotrichida</taxon>
        <taxon>Oxytrichidae</taxon>
        <taxon>Stylonychinae</taxon>
        <taxon>Stylonychia</taxon>
    </lineage>
</organism>
<dbReference type="EMBL" id="CCKQ01010204">
    <property type="protein sequence ID" value="CDW81709.1"/>
    <property type="molecule type" value="Genomic_DNA"/>
</dbReference>
<dbReference type="Proteomes" id="UP000039865">
    <property type="component" value="Unassembled WGS sequence"/>
</dbReference>
<feature type="domain" description="DUF4214" evidence="1">
    <location>
        <begin position="20"/>
        <end position="58"/>
    </location>
</feature>
<reference evidence="2 3" key="1">
    <citation type="submission" date="2014-06" db="EMBL/GenBank/DDBJ databases">
        <authorList>
            <person name="Swart Estienne"/>
        </authorList>
    </citation>
    <scope>NUCLEOTIDE SEQUENCE [LARGE SCALE GENOMIC DNA]</scope>
    <source>
        <strain evidence="2 3">130c</strain>
    </source>
</reference>
<evidence type="ECO:0000313" key="3">
    <source>
        <dbReference type="Proteomes" id="UP000039865"/>
    </source>
</evidence>
<dbReference type="AlphaFoldDB" id="A0A078AHI4"/>
<dbReference type="Pfam" id="PF13946">
    <property type="entry name" value="DUF4214"/>
    <property type="match status" value="1"/>
</dbReference>